<keyword evidence="3" id="KW-1185">Reference proteome</keyword>
<proteinExistence type="predicted"/>
<feature type="signal peptide" evidence="1">
    <location>
        <begin position="1"/>
        <end position="26"/>
    </location>
</feature>
<dbReference type="AlphaFoldDB" id="A0AAE0N1K8"/>
<evidence type="ECO:0000256" key="1">
    <source>
        <dbReference type="SAM" id="SignalP"/>
    </source>
</evidence>
<accession>A0AAE0N1K8</accession>
<evidence type="ECO:0000313" key="3">
    <source>
        <dbReference type="Proteomes" id="UP001285441"/>
    </source>
</evidence>
<comment type="caution">
    <text evidence="2">The sequence shown here is derived from an EMBL/GenBank/DDBJ whole genome shotgun (WGS) entry which is preliminary data.</text>
</comment>
<evidence type="ECO:0000313" key="2">
    <source>
        <dbReference type="EMBL" id="KAK3367511.1"/>
    </source>
</evidence>
<gene>
    <name evidence="2" type="ORF">B0H63DRAFT_535465</name>
</gene>
<reference evidence="2" key="1">
    <citation type="journal article" date="2023" name="Mol. Phylogenet. Evol.">
        <title>Genome-scale phylogeny and comparative genomics of the fungal order Sordariales.</title>
        <authorList>
            <person name="Hensen N."/>
            <person name="Bonometti L."/>
            <person name="Westerberg I."/>
            <person name="Brannstrom I.O."/>
            <person name="Guillou S."/>
            <person name="Cros-Aarteil S."/>
            <person name="Calhoun S."/>
            <person name="Haridas S."/>
            <person name="Kuo A."/>
            <person name="Mondo S."/>
            <person name="Pangilinan J."/>
            <person name="Riley R."/>
            <person name="LaButti K."/>
            <person name="Andreopoulos B."/>
            <person name="Lipzen A."/>
            <person name="Chen C."/>
            <person name="Yan M."/>
            <person name="Daum C."/>
            <person name="Ng V."/>
            <person name="Clum A."/>
            <person name="Steindorff A."/>
            <person name="Ohm R.A."/>
            <person name="Martin F."/>
            <person name="Silar P."/>
            <person name="Natvig D.O."/>
            <person name="Lalanne C."/>
            <person name="Gautier V."/>
            <person name="Ament-Velasquez S.L."/>
            <person name="Kruys A."/>
            <person name="Hutchinson M.I."/>
            <person name="Powell A.J."/>
            <person name="Barry K."/>
            <person name="Miller A.N."/>
            <person name="Grigoriev I.V."/>
            <person name="Debuchy R."/>
            <person name="Gladieux P."/>
            <person name="Hiltunen Thoren M."/>
            <person name="Johannesson H."/>
        </authorList>
    </citation>
    <scope>NUCLEOTIDE SEQUENCE</scope>
    <source>
        <strain evidence="2">CBS 232.78</strain>
    </source>
</reference>
<organism evidence="2 3">
    <name type="scientific">Podospora didyma</name>
    <dbReference type="NCBI Taxonomy" id="330526"/>
    <lineage>
        <taxon>Eukaryota</taxon>
        <taxon>Fungi</taxon>
        <taxon>Dikarya</taxon>
        <taxon>Ascomycota</taxon>
        <taxon>Pezizomycotina</taxon>
        <taxon>Sordariomycetes</taxon>
        <taxon>Sordariomycetidae</taxon>
        <taxon>Sordariales</taxon>
        <taxon>Podosporaceae</taxon>
        <taxon>Podospora</taxon>
    </lineage>
</organism>
<dbReference type="Proteomes" id="UP001285441">
    <property type="component" value="Unassembled WGS sequence"/>
</dbReference>
<name>A0AAE0N1K8_9PEZI</name>
<evidence type="ECO:0008006" key="4">
    <source>
        <dbReference type="Google" id="ProtNLM"/>
    </source>
</evidence>
<sequence length="199" mass="21690">MVGIVKSLVGLSAISWLAVFRCVSMAAVAPDAAITAAAAIADDDFDEERPWRAPSEQYSNAAGLPGWRWPSYRDQATKYWSQRIAGHPWINTEFGLGAAPTPASWTGRPKTYHKREAEPATTVDNDYRNNNNNNIVILPTATSTAVPHGVEWVAFEDAHIPPPPPPVGQYCNAPAYIPTTFATATRSYTDGAEEFRTAE</sequence>
<feature type="chain" id="PRO_5042199207" description="Secreted protein" evidence="1">
    <location>
        <begin position="27"/>
        <end position="199"/>
    </location>
</feature>
<protein>
    <recommendedName>
        <fullName evidence="4">Secreted protein</fullName>
    </recommendedName>
</protein>
<reference evidence="2" key="2">
    <citation type="submission" date="2023-06" db="EMBL/GenBank/DDBJ databases">
        <authorList>
            <consortium name="Lawrence Berkeley National Laboratory"/>
            <person name="Haridas S."/>
            <person name="Hensen N."/>
            <person name="Bonometti L."/>
            <person name="Westerberg I."/>
            <person name="Brannstrom I.O."/>
            <person name="Guillou S."/>
            <person name="Cros-Aarteil S."/>
            <person name="Calhoun S."/>
            <person name="Kuo A."/>
            <person name="Mondo S."/>
            <person name="Pangilinan J."/>
            <person name="Riley R."/>
            <person name="LaButti K."/>
            <person name="Andreopoulos B."/>
            <person name="Lipzen A."/>
            <person name="Chen C."/>
            <person name="Yanf M."/>
            <person name="Daum C."/>
            <person name="Ng V."/>
            <person name="Clum A."/>
            <person name="Steindorff A."/>
            <person name="Ohm R."/>
            <person name="Martin F."/>
            <person name="Silar P."/>
            <person name="Natvig D."/>
            <person name="Lalanne C."/>
            <person name="Gautier V."/>
            <person name="Ament-velasquez S.L."/>
            <person name="Kruys A."/>
            <person name="Hutchinson M.I."/>
            <person name="Powell A.J."/>
            <person name="Barry K."/>
            <person name="Miller A.N."/>
            <person name="Grigoriev I.V."/>
            <person name="Debuchy R."/>
            <person name="Gladieux P."/>
            <person name="Thoren M.H."/>
            <person name="Johannesson H."/>
        </authorList>
    </citation>
    <scope>NUCLEOTIDE SEQUENCE</scope>
    <source>
        <strain evidence="2">CBS 232.78</strain>
    </source>
</reference>
<keyword evidence="1" id="KW-0732">Signal</keyword>
<dbReference type="EMBL" id="JAULSW010000011">
    <property type="protein sequence ID" value="KAK3367511.1"/>
    <property type="molecule type" value="Genomic_DNA"/>
</dbReference>